<dbReference type="PROSITE" id="PS52016">
    <property type="entry name" value="TONB_DEPENDENT_REC_3"/>
    <property type="match status" value="1"/>
</dbReference>
<keyword evidence="4 7" id="KW-0812">Transmembrane</keyword>
<evidence type="ECO:0000313" key="10">
    <source>
        <dbReference type="Proteomes" id="UP000285794"/>
    </source>
</evidence>
<evidence type="ECO:0000256" key="1">
    <source>
        <dbReference type="ARBA" id="ARBA00004571"/>
    </source>
</evidence>
<dbReference type="SUPFAM" id="SSF56935">
    <property type="entry name" value="Porins"/>
    <property type="match status" value="1"/>
</dbReference>
<dbReference type="GO" id="GO:0009279">
    <property type="term" value="C:cell outer membrane"/>
    <property type="evidence" value="ECO:0007669"/>
    <property type="project" value="UniProtKB-SubCell"/>
</dbReference>
<evidence type="ECO:0000256" key="5">
    <source>
        <dbReference type="ARBA" id="ARBA00023136"/>
    </source>
</evidence>
<dbReference type="InterPro" id="IPR039426">
    <property type="entry name" value="TonB-dep_rcpt-like"/>
</dbReference>
<comment type="similarity">
    <text evidence="7">Belongs to the TonB-dependent receptor family.</text>
</comment>
<name>A0A425Y190_9BACT</name>
<keyword evidence="3 7" id="KW-1134">Transmembrane beta strand</keyword>
<keyword evidence="10" id="KW-1185">Reference proteome</keyword>
<evidence type="ECO:0000256" key="6">
    <source>
        <dbReference type="ARBA" id="ARBA00023237"/>
    </source>
</evidence>
<accession>A0A425Y190</accession>
<dbReference type="Proteomes" id="UP000285794">
    <property type="component" value="Unassembled WGS sequence"/>
</dbReference>
<gene>
    <name evidence="9" type="ORF">DWB61_09985</name>
</gene>
<sequence length="737" mass="83335">MSPAKGNFVSVNHQYLYRMLRTTLVFFILLTTQFLSAQGQISGRVCDKKGNPVPGANVYIDKSYDGASTDANGTFNFKSNTSGKQTLVVSCIGFVTTKLSKDVKEMQNLQIRLKESVNSLNAVMITAGTFSAGDNTKISVLKPLDVVTTAGAAGNYIAAFKTLPGTATVGESGELFIRGGNSYESQTFIDGMRVFKPYTASAKNNPSRARYSPMLFKGTTFSTGGYSAEYGQALSGVLLLDTKDTPIEESSEISIMSVGAGFGQVIKKEKDALTVNASYTNLAPYNKLNASKQEWEKLPEKISGEAVYRHQFNKGLLKFYTAYHHTQFHILQKDIDYLEKLSYNTKEKDLYFNTSYNGSISETCLLKAGASYSNNHNKEKIDSISISNKEKNGHVKFKLKHIPNENIKLSMGAEYFFTVANKTISLSNSAWEQNYNLKNQLAAIFTESNILFTKNTALTVGLRGEYADYSESFHLSPRISVGQKVSEHGQLSFAWGEFYQLPQNRNLQLSQSLKEEKSQHYLFNYHYNNDKRILRAELYYKKYADLMKYEMIDNSSPSNFNNTGSGYARGLDLYWKDEKTFKNFEYWISYSYLDTERDDKDFPEKAASNFSNKHNLSIVGKYWVEKLRSLIGISYNFASGRPYNDPNSDKFMSKKTKSYTNLSLNWSWLISQQTIFYCSATNILGHNNIYNYDYSNKPNSEGQYNRQAIPPDTKHFFFAGLFITISKNKNKNQLKNL</sequence>
<feature type="domain" description="TonB-dependent receptor plug" evidence="8">
    <location>
        <begin position="153"/>
        <end position="237"/>
    </location>
</feature>
<evidence type="ECO:0000256" key="3">
    <source>
        <dbReference type="ARBA" id="ARBA00022452"/>
    </source>
</evidence>
<reference evidence="9 10" key="1">
    <citation type="submission" date="2018-07" db="EMBL/GenBank/DDBJ databases">
        <title>Draft genome sequence of Ancylomarina sp. M1P.</title>
        <authorList>
            <person name="Yadav S."/>
            <person name="Villanueva L."/>
            <person name="Damste J.S.S."/>
        </authorList>
    </citation>
    <scope>NUCLEOTIDE SEQUENCE [LARGE SCALE GENOMIC DNA]</scope>
    <source>
        <strain evidence="9 10">M1P</strain>
    </source>
</reference>
<keyword evidence="6 7" id="KW-0998">Cell outer membrane</keyword>
<organism evidence="9 10">
    <name type="scientific">Ancylomarina euxinus</name>
    <dbReference type="NCBI Taxonomy" id="2283627"/>
    <lineage>
        <taxon>Bacteria</taxon>
        <taxon>Pseudomonadati</taxon>
        <taxon>Bacteroidota</taxon>
        <taxon>Bacteroidia</taxon>
        <taxon>Marinilabiliales</taxon>
        <taxon>Marinifilaceae</taxon>
        <taxon>Ancylomarina</taxon>
    </lineage>
</organism>
<dbReference type="InterPro" id="IPR012910">
    <property type="entry name" value="Plug_dom"/>
</dbReference>
<comment type="subcellular location">
    <subcellularLocation>
        <location evidence="1 7">Cell outer membrane</location>
        <topology evidence="1 7">Multi-pass membrane protein</topology>
    </subcellularLocation>
</comment>
<dbReference type="Pfam" id="PF13715">
    <property type="entry name" value="CarbopepD_reg_2"/>
    <property type="match status" value="1"/>
</dbReference>
<evidence type="ECO:0000256" key="7">
    <source>
        <dbReference type="PROSITE-ProRule" id="PRU01360"/>
    </source>
</evidence>
<dbReference type="EMBL" id="QQWG01000008">
    <property type="protein sequence ID" value="RRG21599.1"/>
    <property type="molecule type" value="Genomic_DNA"/>
</dbReference>
<keyword evidence="2 7" id="KW-0813">Transport</keyword>
<dbReference type="InterPro" id="IPR008969">
    <property type="entry name" value="CarboxyPept-like_regulatory"/>
</dbReference>
<dbReference type="SUPFAM" id="SSF49464">
    <property type="entry name" value="Carboxypeptidase regulatory domain-like"/>
    <property type="match status" value="1"/>
</dbReference>
<keyword evidence="5 7" id="KW-0472">Membrane</keyword>
<keyword evidence="9" id="KW-0675">Receptor</keyword>
<evidence type="ECO:0000256" key="2">
    <source>
        <dbReference type="ARBA" id="ARBA00022448"/>
    </source>
</evidence>
<comment type="caution">
    <text evidence="9">The sequence shown here is derived from an EMBL/GenBank/DDBJ whole genome shotgun (WGS) entry which is preliminary data.</text>
</comment>
<dbReference type="Gene3D" id="2.40.170.20">
    <property type="entry name" value="TonB-dependent receptor, beta-barrel domain"/>
    <property type="match status" value="1"/>
</dbReference>
<proteinExistence type="inferred from homology"/>
<protein>
    <submittedName>
        <fullName evidence="9">TonB-dependent receptor</fullName>
    </submittedName>
</protein>
<evidence type="ECO:0000259" key="8">
    <source>
        <dbReference type="Pfam" id="PF07715"/>
    </source>
</evidence>
<evidence type="ECO:0000256" key="4">
    <source>
        <dbReference type="ARBA" id="ARBA00022692"/>
    </source>
</evidence>
<dbReference type="Pfam" id="PF07715">
    <property type="entry name" value="Plug"/>
    <property type="match status" value="1"/>
</dbReference>
<evidence type="ECO:0000313" key="9">
    <source>
        <dbReference type="EMBL" id="RRG21599.1"/>
    </source>
</evidence>
<dbReference type="InterPro" id="IPR036942">
    <property type="entry name" value="Beta-barrel_TonB_sf"/>
</dbReference>
<dbReference type="Gene3D" id="2.60.40.1120">
    <property type="entry name" value="Carboxypeptidase-like, regulatory domain"/>
    <property type="match status" value="1"/>
</dbReference>
<dbReference type="AlphaFoldDB" id="A0A425Y190"/>